<evidence type="ECO:0000313" key="2">
    <source>
        <dbReference type="Proteomes" id="UP001144978"/>
    </source>
</evidence>
<comment type="caution">
    <text evidence="1">The sequence shown here is derived from an EMBL/GenBank/DDBJ whole genome shotgun (WGS) entry which is preliminary data.</text>
</comment>
<name>A0ACC1P2Y3_9APHY</name>
<accession>A0ACC1P2Y3</accession>
<dbReference type="EMBL" id="JANSHE010003535">
    <property type="protein sequence ID" value="KAJ2985692.1"/>
    <property type="molecule type" value="Genomic_DNA"/>
</dbReference>
<evidence type="ECO:0000313" key="1">
    <source>
        <dbReference type="EMBL" id="KAJ2985692.1"/>
    </source>
</evidence>
<sequence length="222" mass="24131">MTARTYAGLHTPPRATSRTQRRGHATSQAGTPACSAHFARAERRDVPRARDTAGARSSRAFERQAGGSEGGRPRWWRRAWWAASVRGKAVHDDDEAGEREAEDELRASAKARRTSSPCDERRGACHWLAQANHALRHWLVIVQGIGRARPGILLDNGLDVHTAGRGPSVCDGWIVTLLGIGCSMSSHITLSSTPAIGACEVIQSRSSSAERCHWRACIAQLV</sequence>
<proteinExistence type="predicted"/>
<dbReference type="Proteomes" id="UP001144978">
    <property type="component" value="Unassembled WGS sequence"/>
</dbReference>
<protein>
    <submittedName>
        <fullName evidence="1">Uncharacterized protein</fullName>
    </submittedName>
</protein>
<reference evidence="1" key="1">
    <citation type="submission" date="2022-08" db="EMBL/GenBank/DDBJ databases">
        <title>Genome Sequence of Pycnoporus sanguineus.</title>
        <authorList>
            <person name="Buettner E."/>
        </authorList>
    </citation>
    <scope>NUCLEOTIDE SEQUENCE</scope>
    <source>
        <strain evidence="1">CG-C14</strain>
    </source>
</reference>
<organism evidence="1 2">
    <name type="scientific">Trametes sanguinea</name>
    <dbReference type="NCBI Taxonomy" id="158606"/>
    <lineage>
        <taxon>Eukaryota</taxon>
        <taxon>Fungi</taxon>
        <taxon>Dikarya</taxon>
        <taxon>Basidiomycota</taxon>
        <taxon>Agaricomycotina</taxon>
        <taxon>Agaricomycetes</taxon>
        <taxon>Polyporales</taxon>
        <taxon>Polyporaceae</taxon>
        <taxon>Trametes</taxon>
    </lineage>
</organism>
<keyword evidence="2" id="KW-1185">Reference proteome</keyword>
<gene>
    <name evidence="1" type="ORF">NUW54_g10065</name>
</gene>